<accession>A0A2P1M532</accession>
<sequence>MNWFAGIIDGDGNFDIRYNYVVNEKILKQIRIKLHNRDIRILTRIQDFLHVGRIRADKNKPYSIYVVYTKEGMMHIIKNINGLIRLKVPGFKEACKLYNIDYIEANYNIELYDPYFAGIVDSDGSIVFNYAGNRIECNLEFQYNEYTCKLNFSNTILNCKPTILKRKKSSGLGGSKDFTSIAFKFQNVNNMLFIYDYFMHNRLYCDIKFYRVTKIKPFIEIRKYKTSPRYSVEHKIYSNFVIDWIKYDNPLWYKVPFVSKYLL</sequence>
<organism evidence="2">
    <name type="scientific">Pertusaria plittiana</name>
    <dbReference type="NCBI Taxonomy" id="394545"/>
    <lineage>
        <taxon>Eukaryota</taxon>
        <taxon>Fungi</taxon>
        <taxon>Dikarya</taxon>
        <taxon>Ascomycota</taxon>
        <taxon>Pezizomycotina</taxon>
        <taxon>Lecanoromycetes</taxon>
        <taxon>OSLEUM clade</taxon>
        <taxon>Ostropomycetidae</taxon>
        <taxon>Pertusariales</taxon>
        <taxon>Pertusariaceae</taxon>
        <taxon>Pertusaria</taxon>
    </lineage>
</organism>
<feature type="domain" description="Homing endonuclease LAGLIDADG" evidence="1">
    <location>
        <begin position="5"/>
        <end position="81"/>
    </location>
</feature>
<dbReference type="AlphaFoldDB" id="A0A2P1M532"/>
<dbReference type="GO" id="GO:0004519">
    <property type="term" value="F:endonuclease activity"/>
    <property type="evidence" value="ECO:0007669"/>
    <property type="project" value="UniProtKB-KW"/>
</dbReference>
<geneLocation type="mitochondrion" evidence="2"/>
<dbReference type="Gene3D" id="3.10.28.10">
    <property type="entry name" value="Homing endonucleases"/>
    <property type="match status" value="1"/>
</dbReference>
<keyword evidence="2" id="KW-0496">Mitochondrion</keyword>
<protein>
    <submittedName>
        <fullName evidence="2">Putative LAGLIDADG homing endonuclease</fullName>
    </submittedName>
</protein>
<keyword evidence="2" id="KW-0378">Hydrolase</keyword>
<dbReference type="InterPro" id="IPR027434">
    <property type="entry name" value="Homing_endonucl"/>
</dbReference>
<evidence type="ECO:0000313" key="2">
    <source>
        <dbReference type="EMBL" id="AVP25174.1"/>
    </source>
</evidence>
<dbReference type="EMBL" id="MG720572">
    <property type="protein sequence ID" value="AVP25174.1"/>
    <property type="molecule type" value="Genomic_DNA"/>
</dbReference>
<name>A0A2P1M532_9LECA</name>
<keyword evidence="2" id="KW-0540">Nuclease</keyword>
<keyword evidence="2" id="KW-0255">Endonuclease</keyword>
<dbReference type="SUPFAM" id="SSF55608">
    <property type="entry name" value="Homing endonucleases"/>
    <property type="match status" value="2"/>
</dbReference>
<dbReference type="Pfam" id="PF00961">
    <property type="entry name" value="LAGLIDADG_1"/>
    <property type="match status" value="1"/>
</dbReference>
<dbReference type="PANTHER" id="PTHR37520:SF1">
    <property type="entry name" value="INTRON-ENCODED DNA ENDONUCLEASE AI2A-RELATED"/>
    <property type="match status" value="1"/>
</dbReference>
<dbReference type="InterPro" id="IPR004860">
    <property type="entry name" value="LAGLIDADG_dom"/>
</dbReference>
<dbReference type="PANTHER" id="PTHR37520">
    <property type="entry name" value="INTRON-ENCODED DNA ENDONUCLEASE AI2A-RELATED"/>
    <property type="match status" value="1"/>
</dbReference>
<evidence type="ECO:0000259" key="1">
    <source>
        <dbReference type="Pfam" id="PF00961"/>
    </source>
</evidence>
<reference evidence="2" key="1">
    <citation type="journal article" date="2018" name="Mol. Ecol.">
        <title>Reductions in Complexity of Mitochondrial Genomes in Lichen-Forming Fungi Shed Light on Genome Architecture of Obligate Symbioses.</title>
        <authorList>
            <person name="Pogoda C.S."/>
            <person name="Keepers K.G."/>
            <person name="Lendemer J.C."/>
            <person name="Kane N.C."/>
            <person name="Tripp E.A."/>
        </authorList>
    </citation>
    <scope>NUCLEOTIDE SEQUENCE</scope>
</reference>
<proteinExistence type="predicted"/>